<gene>
    <name evidence="10" type="ORF">DDE18_15220</name>
</gene>
<dbReference type="SUPFAM" id="SSF53597">
    <property type="entry name" value="Dihydrofolate reductase-like"/>
    <property type="match status" value="1"/>
</dbReference>
<keyword evidence="4 7" id="KW-0554">One-carbon metabolism</keyword>
<evidence type="ECO:0000256" key="7">
    <source>
        <dbReference type="PIRNR" id="PIRNR000194"/>
    </source>
</evidence>
<comment type="caution">
    <text evidence="10">The sequence shown here is derived from an EMBL/GenBank/DDBJ whole genome shotgun (WGS) entry which is preliminary data.</text>
</comment>
<keyword evidence="6 7" id="KW-0560">Oxidoreductase</keyword>
<dbReference type="GO" id="GO:0046452">
    <property type="term" value="P:dihydrofolate metabolic process"/>
    <property type="evidence" value="ECO:0007669"/>
    <property type="project" value="TreeGrafter"/>
</dbReference>
<dbReference type="GO" id="GO:0046655">
    <property type="term" value="P:folic acid metabolic process"/>
    <property type="evidence" value="ECO:0007669"/>
    <property type="project" value="TreeGrafter"/>
</dbReference>
<evidence type="ECO:0000256" key="5">
    <source>
        <dbReference type="ARBA" id="ARBA00022857"/>
    </source>
</evidence>
<dbReference type="PRINTS" id="PR00070">
    <property type="entry name" value="DHFR"/>
</dbReference>
<dbReference type="RefSeq" id="WP_116573101.1">
    <property type="nucleotide sequence ID" value="NZ_QDGZ01000006.1"/>
</dbReference>
<dbReference type="OrthoDB" id="9804315at2"/>
<dbReference type="EMBL" id="QDGZ01000006">
    <property type="protein sequence ID" value="PVG82034.1"/>
    <property type="molecule type" value="Genomic_DNA"/>
</dbReference>
<comment type="similarity">
    <text evidence="2 7 8">Belongs to the dihydrofolate reductase family.</text>
</comment>
<sequence>MRSEPVSTPLDQPRERVVVVAAYAENRVIGDHGRIPWHIPEDFAHFKAVTLGHTLVMGRATWDSIGRPLPGRTTVVVTRDPGWTAGEHADRVHVALSLESALELAAGLPGDTVVAGGTQIYEQAMPWATHMVLTEVHLEPAGDAHFPTFPPGEWREVRREPGPGLEWVWWERV</sequence>
<dbReference type="GO" id="GO:0004146">
    <property type="term" value="F:dihydrofolate reductase activity"/>
    <property type="evidence" value="ECO:0007669"/>
    <property type="project" value="UniProtKB-EC"/>
</dbReference>
<comment type="catalytic activity">
    <reaction evidence="7">
        <text>(6S)-5,6,7,8-tetrahydrofolate + NADP(+) = 7,8-dihydrofolate + NADPH + H(+)</text>
        <dbReference type="Rhea" id="RHEA:15009"/>
        <dbReference type="ChEBI" id="CHEBI:15378"/>
        <dbReference type="ChEBI" id="CHEBI:57451"/>
        <dbReference type="ChEBI" id="CHEBI:57453"/>
        <dbReference type="ChEBI" id="CHEBI:57783"/>
        <dbReference type="ChEBI" id="CHEBI:58349"/>
        <dbReference type="EC" id="1.5.1.3"/>
    </reaction>
</comment>
<comment type="pathway">
    <text evidence="1 7">Cofactor biosynthesis; tetrahydrofolate biosynthesis; 5,6,7,8-tetrahydrofolate from 7,8-dihydrofolate: step 1/1.</text>
</comment>
<keyword evidence="5 7" id="KW-0521">NADP</keyword>
<dbReference type="InterPro" id="IPR001796">
    <property type="entry name" value="DHFR_dom"/>
</dbReference>
<dbReference type="CDD" id="cd00209">
    <property type="entry name" value="DHFR"/>
    <property type="match status" value="1"/>
</dbReference>
<dbReference type="GO" id="GO:0046654">
    <property type="term" value="P:tetrahydrofolate biosynthetic process"/>
    <property type="evidence" value="ECO:0007669"/>
    <property type="project" value="UniProtKB-UniPathway"/>
</dbReference>
<dbReference type="UniPathway" id="UPA00077">
    <property type="reaction ID" value="UER00158"/>
</dbReference>
<dbReference type="Gene3D" id="3.40.430.10">
    <property type="entry name" value="Dihydrofolate Reductase, subunit A"/>
    <property type="match status" value="1"/>
</dbReference>
<dbReference type="PROSITE" id="PS00075">
    <property type="entry name" value="DHFR_1"/>
    <property type="match status" value="1"/>
</dbReference>
<dbReference type="InterPro" id="IPR012259">
    <property type="entry name" value="DHFR"/>
</dbReference>
<dbReference type="GO" id="GO:0005829">
    <property type="term" value="C:cytosol"/>
    <property type="evidence" value="ECO:0007669"/>
    <property type="project" value="TreeGrafter"/>
</dbReference>
<dbReference type="PIRSF" id="PIRSF000194">
    <property type="entry name" value="DHFR"/>
    <property type="match status" value="1"/>
</dbReference>
<dbReference type="PROSITE" id="PS51330">
    <property type="entry name" value="DHFR_2"/>
    <property type="match status" value="1"/>
</dbReference>
<dbReference type="PANTHER" id="PTHR48069:SF3">
    <property type="entry name" value="DIHYDROFOLATE REDUCTASE"/>
    <property type="match status" value="1"/>
</dbReference>
<dbReference type="InterPro" id="IPR024072">
    <property type="entry name" value="DHFR-like_dom_sf"/>
</dbReference>
<organism evidence="10 11">
    <name type="scientific">Nocardioides gansuensis</name>
    <dbReference type="NCBI Taxonomy" id="2138300"/>
    <lineage>
        <taxon>Bacteria</taxon>
        <taxon>Bacillati</taxon>
        <taxon>Actinomycetota</taxon>
        <taxon>Actinomycetes</taxon>
        <taxon>Propionibacteriales</taxon>
        <taxon>Nocardioidaceae</taxon>
        <taxon>Nocardioides</taxon>
    </lineage>
</organism>
<evidence type="ECO:0000256" key="4">
    <source>
        <dbReference type="ARBA" id="ARBA00022563"/>
    </source>
</evidence>
<evidence type="ECO:0000256" key="8">
    <source>
        <dbReference type="RuleBase" id="RU004474"/>
    </source>
</evidence>
<evidence type="ECO:0000256" key="6">
    <source>
        <dbReference type="ARBA" id="ARBA00023002"/>
    </source>
</evidence>
<evidence type="ECO:0000256" key="2">
    <source>
        <dbReference type="ARBA" id="ARBA00009539"/>
    </source>
</evidence>
<dbReference type="EC" id="1.5.1.3" evidence="3 7"/>
<dbReference type="GO" id="GO:0006730">
    <property type="term" value="P:one-carbon metabolic process"/>
    <property type="evidence" value="ECO:0007669"/>
    <property type="project" value="UniProtKB-KW"/>
</dbReference>
<name>A0A2T8F8H9_9ACTN</name>
<dbReference type="Proteomes" id="UP000246018">
    <property type="component" value="Unassembled WGS sequence"/>
</dbReference>
<feature type="domain" description="DHFR" evidence="9">
    <location>
        <begin position="16"/>
        <end position="173"/>
    </location>
</feature>
<protein>
    <recommendedName>
        <fullName evidence="3 7">Dihydrofolate reductase</fullName>
        <ecNumber evidence="3 7">1.5.1.3</ecNumber>
    </recommendedName>
</protein>
<dbReference type="PANTHER" id="PTHR48069">
    <property type="entry name" value="DIHYDROFOLATE REDUCTASE"/>
    <property type="match status" value="1"/>
</dbReference>
<evidence type="ECO:0000313" key="11">
    <source>
        <dbReference type="Proteomes" id="UP000246018"/>
    </source>
</evidence>
<dbReference type="AlphaFoldDB" id="A0A2T8F8H9"/>
<proteinExistence type="inferred from homology"/>
<evidence type="ECO:0000259" key="9">
    <source>
        <dbReference type="PROSITE" id="PS51330"/>
    </source>
</evidence>
<evidence type="ECO:0000256" key="3">
    <source>
        <dbReference type="ARBA" id="ARBA00012856"/>
    </source>
</evidence>
<keyword evidence="11" id="KW-1185">Reference proteome</keyword>
<dbReference type="GO" id="GO:0050661">
    <property type="term" value="F:NADP binding"/>
    <property type="evidence" value="ECO:0007669"/>
    <property type="project" value="InterPro"/>
</dbReference>
<evidence type="ECO:0000256" key="1">
    <source>
        <dbReference type="ARBA" id="ARBA00004903"/>
    </source>
</evidence>
<accession>A0A2T8F8H9</accession>
<reference evidence="10 11" key="1">
    <citation type="submission" date="2018-04" db="EMBL/GenBank/DDBJ databases">
        <title>Genome of Nocardioides gansuensis WSJ-1.</title>
        <authorList>
            <person name="Wu S."/>
            <person name="Wang G."/>
        </authorList>
    </citation>
    <scope>NUCLEOTIDE SEQUENCE [LARGE SCALE GENOMIC DNA]</scope>
    <source>
        <strain evidence="10 11">WSJ-1</strain>
    </source>
</reference>
<comment type="function">
    <text evidence="7">Key enzyme in folate metabolism. Catalyzes an essential reaction for de novo glycine and purine synthesis, and for DNA precursor synthesis.</text>
</comment>
<dbReference type="Pfam" id="PF00186">
    <property type="entry name" value="DHFR_1"/>
    <property type="match status" value="1"/>
</dbReference>
<evidence type="ECO:0000313" key="10">
    <source>
        <dbReference type="EMBL" id="PVG82034.1"/>
    </source>
</evidence>
<dbReference type="InterPro" id="IPR017925">
    <property type="entry name" value="DHFR_CS"/>
</dbReference>